<evidence type="ECO:0000256" key="7">
    <source>
        <dbReference type="ARBA" id="ARBA00023136"/>
    </source>
</evidence>
<evidence type="ECO:0000313" key="10">
    <source>
        <dbReference type="Proteomes" id="UP001311799"/>
    </source>
</evidence>
<proteinExistence type="inferred from homology"/>
<feature type="transmembrane region" description="Helical" evidence="8">
    <location>
        <begin position="150"/>
        <end position="170"/>
    </location>
</feature>
<feature type="transmembrane region" description="Helical" evidence="8">
    <location>
        <begin position="63"/>
        <end position="85"/>
    </location>
</feature>
<dbReference type="Gene3D" id="1.20.1250.20">
    <property type="entry name" value="MFS general substrate transporter like domains"/>
    <property type="match status" value="1"/>
</dbReference>
<feature type="transmembrane region" description="Helical" evidence="8">
    <location>
        <begin position="380"/>
        <end position="401"/>
    </location>
</feature>
<comment type="subcellular location">
    <subcellularLocation>
        <location evidence="1">Membrane</location>
        <topology evidence="1">Multi-pass membrane protein</topology>
    </subcellularLocation>
</comment>
<gene>
    <name evidence="9" type="ORF">RS030_132041</name>
</gene>
<organism evidence="9 10">
    <name type="scientific">Cryptosporidium xiaoi</name>
    <dbReference type="NCBI Taxonomy" id="659607"/>
    <lineage>
        <taxon>Eukaryota</taxon>
        <taxon>Sar</taxon>
        <taxon>Alveolata</taxon>
        <taxon>Apicomplexa</taxon>
        <taxon>Conoidasida</taxon>
        <taxon>Coccidia</taxon>
        <taxon>Eucoccidiorida</taxon>
        <taxon>Eimeriorina</taxon>
        <taxon>Cryptosporidiidae</taxon>
        <taxon>Cryptosporidium</taxon>
    </lineage>
</organism>
<feature type="transmembrane region" description="Helical" evidence="8">
    <location>
        <begin position="413"/>
        <end position="431"/>
    </location>
</feature>
<feature type="transmembrane region" description="Helical" evidence="8">
    <location>
        <begin position="443"/>
        <end position="464"/>
    </location>
</feature>
<keyword evidence="6 8" id="KW-1133">Transmembrane helix</keyword>
<dbReference type="InterPro" id="IPR052599">
    <property type="entry name" value="SLC43A_AATransporter"/>
</dbReference>
<dbReference type="Proteomes" id="UP001311799">
    <property type="component" value="Unassembled WGS sequence"/>
</dbReference>
<evidence type="ECO:0000256" key="2">
    <source>
        <dbReference type="ARBA" id="ARBA00006595"/>
    </source>
</evidence>
<evidence type="ECO:0000313" key="9">
    <source>
        <dbReference type="EMBL" id="KAK6590774.1"/>
    </source>
</evidence>
<evidence type="ECO:0000256" key="4">
    <source>
        <dbReference type="ARBA" id="ARBA00022692"/>
    </source>
</evidence>
<dbReference type="AlphaFoldDB" id="A0AAV9Y1P8"/>
<feature type="transmembrane region" description="Helical" evidence="8">
    <location>
        <begin position="117"/>
        <end position="138"/>
    </location>
</feature>
<keyword evidence="7 8" id="KW-0472">Membrane</keyword>
<feature type="transmembrane region" description="Helical" evidence="8">
    <location>
        <begin position="21"/>
        <end position="43"/>
    </location>
</feature>
<dbReference type="PANTHER" id="PTHR20772:SF2">
    <property type="entry name" value="PROTEIN FMP42"/>
    <property type="match status" value="1"/>
</dbReference>
<protein>
    <submittedName>
        <fullName evidence="9">Transmembrane domain protein</fullName>
    </submittedName>
</protein>
<accession>A0AAV9Y1P8</accession>
<dbReference type="SUPFAM" id="SSF103473">
    <property type="entry name" value="MFS general substrate transporter"/>
    <property type="match status" value="1"/>
</dbReference>
<evidence type="ECO:0000256" key="3">
    <source>
        <dbReference type="ARBA" id="ARBA00022448"/>
    </source>
</evidence>
<dbReference type="GO" id="GO:0006865">
    <property type="term" value="P:amino acid transport"/>
    <property type="evidence" value="ECO:0007669"/>
    <property type="project" value="UniProtKB-KW"/>
</dbReference>
<feature type="transmembrane region" description="Helical" evidence="8">
    <location>
        <begin position="190"/>
        <end position="213"/>
    </location>
</feature>
<keyword evidence="10" id="KW-1185">Reference proteome</keyword>
<sequence>MEKPFTCENQTKSGFSENTLVFLYVISTPLVGAPFLFPAAVKYLLLSNNAYYWLEDEEKLKTMNSLCSLGSTSFLLSGVLGSYFINSINNRNTSLLATFFHILGWLFCFFFDKYSHYFPLIGMCLWGISTQLLSQTKFSVSAFYESRKHLVLAMIGGSVGMSFAYMQLMVNIVDYLSRIGFNAPYLDITITQFIVLVNCFFPLVCIFIFYYIIPTQPFLTPVTDYCNRVSLSRSQISTAFPSLNNEERNSLVASQLAIEVNRCKEDVPFKWTLTFKEQVFSITFIGFTIVYSLLWFIRLYFTVNMKGILLDQTNGDIEYTDKIINIFGLSLGTTFITAILVGVFVDILGINLFLVLLVLSSLLILLIFSSFTPFFFLSHLFGIVLCIFCYSYFIGCSFSFLTTEFGYTHLNSTQGISSTIAGIFTILYNYWDSYIHSHFGKNFLFPSIIAIVINIVILLISIYIRIYSMRWNSFNSNYFFFINKRHTVK</sequence>
<feature type="transmembrane region" description="Helical" evidence="8">
    <location>
        <begin position="352"/>
        <end position="374"/>
    </location>
</feature>
<evidence type="ECO:0000256" key="5">
    <source>
        <dbReference type="ARBA" id="ARBA00022970"/>
    </source>
</evidence>
<dbReference type="EMBL" id="JAWDEY010000004">
    <property type="protein sequence ID" value="KAK6590774.1"/>
    <property type="molecule type" value="Genomic_DNA"/>
</dbReference>
<dbReference type="PANTHER" id="PTHR20772">
    <property type="entry name" value="PROTEIN FMP42"/>
    <property type="match status" value="1"/>
</dbReference>
<keyword evidence="3" id="KW-0813">Transport</keyword>
<dbReference type="GO" id="GO:0016020">
    <property type="term" value="C:membrane"/>
    <property type="evidence" value="ECO:0007669"/>
    <property type="project" value="UniProtKB-SubCell"/>
</dbReference>
<feature type="transmembrane region" description="Helical" evidence="8">
    <location>
        <begin position="323"/>
        <end position="345"/>
    </location>
</feature>
<comment type="similarity">
    <text evidence="2">Belongs to the SLC43A transporter (TC 2.A.1.44) family.</text>
</comment>
<feature type="transmembrane region" description="Helical" evidence="8">
    <location>
        <begin position="279"/>
        <end position="303"/>
    </location>
</feature>
<keyword evidence="4 8" id="KW-0812">Transmembrane</keyword>
<comment type="caution">
    <text evidence="9">The sequence shown here is derived from an EMBL/GenBank/DDBJ whole genome shotgun (WGS) entry which is preliminary data.</text>
</comment>
<evidence type="ECO:0000256" key="6">
    <source>
        <dbReference type="ARBA" id="ARBA00022989"/>
    </source>
</evidence>
<keyword evidence="5" id="KW-0029">Amino-acid transport</keyword>
<evidence type="ECO:0000256" key="8">
    <source>
        <dbReference type="SAM" id="Phobius"/>
    </source>
</evidence>
<dbReference type="InterPro" id="IPR036259">
    <property type="entry name" value="MFS_trans_sf"/>
</dbReference>
<feature type="transmembrane region" description="Helical" evidence="8">
    <location>
        <begin position="92"/>
        <end position="111"/>
    </location>
</feature>
<reference evidence="9 10" key="1">
    <citation type="submission" date="2023-10" db="EMBL/GenBank/DDBJ databases">
        <title>Comparative genomics analysis reveals potential genetic determinants of host preference in Cryptosporidium xiaoi.</title>
        <authorList>
            <person name="Xiao L."/>
            <person name="Li J."/>
        </authorList>
    </citation>
    <scope>NUCLEOTIDE SEQUENCE [LARGE SCALE GENOMIC DNA]</scope>
    <source>
        <strain evidence="9 10">52996</strain>
    </source>
</reference>
<name>A0AAV9Y1P8_9CRYT</name>
<evidence type="ECO:0000256" key="1">
    <source>
        <dbReference type="ARBA" id="ARBA00004141"/>
    </source>
</evidence>